<feature type="compositionally biased region" description="Low complexity" evidence="1">
    <location>
        <begin position="67"/>
        <end position="78"/>
    </location>
</feature>
<reference evidence="2 3" key="1">
    <citation type="submission" date="2019-05" db="EMBL/GenBank/DDBJ databases">
        <title>Another draft genome of Portunus trituberculatus and its Hox gene families provides insights of decapod evolution.</title>
        <authorList>
            <person name="Jeong J.-H."/>
            <person name="Song I."/>
            <person name="Kim S."/>
            <person name="Choi T."/>
            <person name="Kim D."/>
            <person name="Ryu S."/>
            <person name="Kim W."/>
        </authorList>
    </citation>
    <scope>NUCLEOTIDE SEQUENCE [LARGE SCALE GENOMIC DNA]</scope>
    <source>
        <tissue evidence="2">Muscle</tissue>
    </source>
</reference>
<name>A0A5B7GN21_PORTR</name>
<accession>A0A5B7GN21</accession>
<keyword evidence="3" id="KW-1185">Reference proteome</keyword>
<evidence type="ECO:0000313" key="2">
    <source>
        <dbReference type="EMBL" id="MPC58896.1"/>
    </source>
</evidence>
<evidence type="ECO:0000256" key="1">
    <source>
        <dbReference type="SAM" id="MobiDB-lite"/>
    </source>
</evidence>
<proteinExistence type="predicted"/>
<protein>
    <submittedName>
        <fullName evidence="2">Uncharacterized protein</fullName>
    </submittedName>
</protein>
<dbReference type="Proteomes" id="UP000324222">
    <property type="component" value="Unassembled WGS sequence"/>
</dbReference>
<organism evidence="2 3">
    <name type="scientific">Portunus trituberculatus</name>
    <name type="common">Swimming crab</name>
    <name type="synonym">Neptunus trituberculatus</name>
    <dbReference type="NCBI Taxonomy" id="210409"/>
    <lineage>
        <taxon>Eukaryota</taxon>
        <taxon>Metazoa</taxon>
        <taxon>Ecdysozoa</taxon>
        <taxon>Arthropoda</taxon>
        <taxon>Crustacea</taxon>
        <taxon>Multicrustacea</taxon>
        <taxon>Malacostraca</taxon>
        <taxon>Eumalacostraca</taxon>
        <taxon>Eucarida</taxon>
        <taxon>Decapoda</taxon>
        <taxon>Pleocyemata</taxon>
        <taxon>Brachyura</taxon>
        <taxon>Eubrachyura</taxon>
        <taxon>Portunoidea</taxon>
        <taxon>Portunidae</taxon>
        <taxon>Portuninae</taxon>
        <taxon>Portunus</taxon>
    </lineage>
</organism>
<dbReference type="AlphaFoldDB" id="A0A5B7GN21"/>
<feature type="compositionally biased region" description="Polar residues" evidence="1">
    <location>
        <begin position="50"/>
        <end position="65"/>
    </location>
</feature>
<dbReference type="EMBL" id="VSRR010016085">
    <property type="protein sequence ID" value="MPC58896.1"/>
    <property type="molecule type" value="Genomic_DNA"/>
</dbReference>
<evidence type="ECO:0000313" key="3">
    <source>
        <dbReference type="Proteomes" id="UP000324222"/>
    </source>
</evidence>
<comment type="caution">
    <text evidence="2">The sequence shown here is derived from an EMBL/GenBank/DDBJ whole genome shotgun (WGS) entry which is preliminary data.</text>
</comment>
<sequence>MGRVKKIGATSHSITAPHPLPQPRHTLSQPRTPATALSHSPTAPHPQLDSPVTQHHSLATQTHSHTALPHSPTASAHSASHKLSPATQHKRNRVIS</sequence>
<feature type="compositionally biased region" description="Polar residues" evidence="1">
    <location>
        <begin position="25"/>
        <end position="41"/>
    </location>
</feature>
<feature type="region of interest" description="Disordered" evidence="1">
    <location>
        <begin position="1"/>
        <end position="96"/>
    </location>
</feature>
<gene>
    <name evidence="2" type="ORF">E2C01_052907</name>
</gene>